<comment type="caution">
    <text evidence="2">The sequence shown here is derived from an EMBL/GenBank/DDBJ whole genome shotgun (WGS) entry which is preliminary data.</text>
</comment>
<dbReference type="SUPFAM" id="SSF48208">
    <property type="entry name" value="Six-hairpin glycosidases"/>
    <property type="match status" value="1"/>
</dbReference>
<dbReference type="Proteomes" id="UP000266340">
    <property type="component" value="Unassembled WGS sequence"/>
</dbReference>
<dbReference type="OrthoDB" id="3902805at2"/>
<dbReference type="PANTHER" id="PTHR31616">
    <property type="entry name" value="TREHALASE"/>
    <property type="match status" value="1"/>
</dbReference>
<sequence>MSSYLEKKPYLVDAVVGNSRFLASLLHTGRIVRFWWPHVDFPQHADTLRSGIRLAGHERTSWFDGTGDGWNHSSAYVPKTNIFSVTAESGSIPVKVQSETYAVPGEDLLILDYQLTNTSDQAISFSFSFYSSIAVAESPFYQTTQFHHGSDSIVHFRHDHYFAVSSANVCAKYQAGHAWDNANSGSLNGDDIQMASDSAMDWSFDNVAPGQTVRHTVYLAAAHKLDDAAALLGKAKEIGIDAWRESTSRYWIDFVATASSCPINRPDLQELYERSVLTMKLMSDEKTGSIIAAPEFDERFSVCGGYAYCWGRDAAFITTALDKAGLLDMSTRFYEWTLTAQDSDGAWQQRHYHDGSIAPSWGLQIDEGSSILWGMYQHYLALPANSREEFLKLVWDAVRSGAEFLTSSINESNGLPIASKDLWEEREGQHTYSSAAVYAGLKAAASFAGLVRESELEAKWAGIADGISKQIVSLCWNEEQGVFYRGVQLTVDKYKYEQAANAGLPVSEIVDGKGYSRYRLGFDPIVDVSLLGISVPFDVVSPDNRQAVLTADAVERALTVPGVGGIKRYEDDNYIGGNPWILTTLWLAQYRARNGQVSEAEKLLEWSVEHRTSSGLLPEQVDKNSGETAWVVPLTWSHAMFILTVHLIADARNAESSHAQNEPSAQILQ</sequence>
<feature type="domain" description="GH15-like" evidence="1">
    <location>
        <begin position="270"/>
        <end position="643"/>
    </location>
</feature>
<dbReference type="AlphaFoldDB" id="A0A398CHT4"/>
<name>A0A398CHT4_9BACL</name>
<proteinExistence type="predicted"/>
<dbReference type="InterPro" id="IPR011613">
    <property type="entry name" value="GH15-like"/>
</dbReference>
<keyword evidence="3" id="KW-1185">Reference proteome</keyword>
<evidence type="ECO:0000313" key="2">
    <source>
        <dbReference type="EMBL" id="RIE02353.1"/>
    </source>
</evidence>
<evidence type="ECO:0000313" key="3">
    <source>
        <dbReference type="Proteomes" id="UP000266340"/>
    </source>
</evidence>
<dbReference type="InterPro" id="IPR012341">
    <property type="entry name" value="6hp_glycosidase-like_sf"/>
</dbReference>
<dbReference type="Pfam" id="PF00723">
    <property type="entry name" value="Glyco_hydro_15"/>
    <property type="match status" value="1"/>
</dbReference>
<dbReference type="PANTHER" id="PTHR31616:SF0">
    <property type="entry name" value="GLUCAN 1,4-ALPHA-GLUCOSIDASE"/>
    <property type="match status" value="1"/>
</dbReference>
<organism evidence="2 3">
    <name type="scientific">Cohnella faecalis</name>
    <dbReference type="NCBI Taxonomy" id="2315694"/>
    <lineage>
        <taxon>Bacteria</taxon>
        <taxon>Bacillati</taxon>
        <taxon>Bacillota</taxon>
        <taxon>Bacilli</taxon>
        <taxon>Bacillales</taxon>
        <taxon>Paenibacillaceae</taxon>
        <taxon>Cohnella</taxon>
    </lineage>
</organism>
<dbReference type="Gene3D" id="1.50.10.10">
    <property type="match status" value="1"/>
</dbReference>
<evidence type="ECO:0000259" key="1">
    <source>
        <dbReference type="Pfam" id="PF00723"/>
    </source>
</evidence>
<accession>A0A398CHT4</accession>
<protein>
    <submittedName>
        <fullName evidence="2">Glycoside hydrolase family 15</fullName>
    </submittedName>
</protein>
<dbReference type="EMBL" id="QXJM01000039">
    <property type="protein sequence ID" value="RIE02353.1"/>
    <property type="molecule type" value="Genomic_DNA"/>
</dbReference>
<keyword evidence="2" id="KW-0378">Hydrolase</keyword>
<gene>
    <name evidence="2" type="ORF">D3H35_16700</name>
</gene>
<dbReference type="GO" id="GO:0005975">
    <property type="term" value="P:carbohydrate metabolic process"/>
    <property type="evidence" value="ECO:0007669"/>
    <property type="project" value="InterPro"/>
</dbReference>
<dbReference type="GO" id="GO:0004553">
    <property type="term" value="F:hydrolase activity, hydrolyzing O-glycosyl compounds"/>
    <property type="evidence" value="ECO:0007669"/>
    <property type="project" value="TreeGrafter"/>
</dbReference>
<reference evidence="2 3" key="1">
    <citation type="submission" date="2018-09" db="EMBL/GenBank/DDBJ databases">
        <title>Cohnella cavernae sp. nov., isolated from a karst cave.</title>
        <authorList>
            <person name="Zhu H."/>
        </authorList>
    </citation>
    <scope>NUCLEOTIDE SEQUENCE [LARGE SCALE GENOMIC DNA]</scope>
    <source>
        <strain evidence="2 3">K2E09-144</strain>
    </source>
</reference>
<dbReference type="InterPro" id="IPR008928">
    <property type="entry name" value="6-hairpin_glycosidase_sf"/>
</dbReference>
<dbReference type="RefSeq" id="WP_119151188.1">
    <property type="nucleotide sequence ID" value="NZ_JBHSOV010000028.1"/>
</dbReference>